<evidence type="ECO:0000256" key="11">
    <source>
        <dbReference type="ARBA" id="ARBA00022884"/>
    </source>
</evidence>
<dbReference type="Gene3D" id="3.30.56.10">
    <property type="match status" value="2"/>
</dbReference>
<feature type="binding site" evidence="15">
    <location>
        <position position="472"/>
    </location>
    <ligand>
        <name>Mg(2+)</name>
        <dbReference type="ChEBI" id="CHEBI:18420"/>
        <note>shared with alpha subunit</note>
    </ligand>
</feature>
<evidence type="ECO:0000256" key="7">
    <source>
        <dbReference type="ARBA" id="ARBA00022723"/>
    </source>
</evidence>
<dbReference type="InterPro" id="IPR004532">
    <property type="entry name" value="Phe-tRNA-ligase_IIc_bsu_bact"/>
</dbReference>
<dbReference type="PROSITE" id="PS50886">
    <property type="entry name" value="TRBD"/>
    <property type="match status" value="1"/>
</dbReference>
<dbReference type="RefSeq" id="WP_377582168.1">
    <property type="nucleotide sequence ID" value="NZ_JBHTKA010000008.1"/>
</dbReference>
<dbReference type="SUPFAM" id="SSF50249">
    <property type="entry name" value="Nucleic acid-binding proteins"/>
    <property type="match status" value="1"/>
</dbReference>
<comment type="catalytic activity">
    <reaction evidence="14 15">
        <text>tRNA(Phe) + L-phenylalanine + ATP = L-phenylalanyl-tRNA(Phe) + AMP + diphosphate + H(+)</text>
        <dbReference type="Rhea" id="RHEA:19413"/>
        <dbReference type="Rhea" id="RHEA-COMP:9668"/>
        <dbReference type="Rhea" id="RHEA-COMP:9699"/>
        <dbReference type="ChEBI" id="CHEBI:15378"/>
        <dbReference type="ChEBI" id="CHEBI:30616"/>
        <dbReference type="ChEBI" id="CHEBI:33019"/>
        <dbReference type="ChEBI" id="CHEBI:58095"/>
        <dbReference type="ChEBI" id="CHEBI:78442"/>
        <dbReference type="ChEBI" id="CHEBI:78531"/>
        <dbReference type="ChEBI" id="CHEBI:456215"/>
        <dbReference type="EC" id="6.1.1.20"/>
    </reaction>
</comment>
<organism evidence="20 21">
    <name type="scientific">Ohtaekwangia kribbensis</name>
    <dbReference type="NCBI Taxonomy" id="688913"/>
    <lineage>
        <taxon>Bacteria</taxon>
        <taxon>Pseudomonadati</taxon>
        <taxon>Bacteroidota</taxon>
        <taxon>Cytophagia</taxon>
        <taxon>Cytophagales</taxon>
        <taxon>Fulvivirgaceae</taxon>
        <taxon>Ohtaekwangia</taxon>
    </lineage>
</organism>
<evidence type="ECO:0000259" key="18">
    <source>
        <dbReference type="PROSITE" id="PS51447"/>
    </source>
</evidence>
<gene>
    <name evidence="15 20" type="primary">pheT</name>
    <name evidence="20" type="ORF">ACFQ21_20905</name>
</gene>
<evidence type="ECO:0000256" key="12">
    <source>
        <dbReference type="ARBA" id="ARBA00022917"/>
    </source>
</evidence>
<evidence type="ECO:0000256" key="1">
    <source>
        <dbReference type="ARBA" id="ARBA00004496"/>
    </source>
</evidence>
<protein>
    <recommendedName>
        <fullName evidence="15">Phenylalanine--tRNA ligase beta subunit</fullName>
        <ecNumber evidence="15">6.1.1.20</ecNumber>
    </recommendedName>
    <alternativeName>
        <fullName evidence="15">Phenylalanyl-tRNA synthetase beta subunit</fullName>
        <shortName evidence="15">PheRS</shortName>
    </alternativeName>
</protein>
<keyword evidence="9 15" id="KW-0067">ATP-binding</keyword>
<dbReference type="Pfam" id="PF01588">
    <property type="entry name" value="tRNA_bind"/>
    <property type="match status" value="1"/>
</dbReference>
<evidence type="ECO:0000313" key="20">
    <source>
        <dbReference type="EMBL" id="MFD1001797.1"/>
    </source>
</evidence>
<feature type="domain" description="FDX-ACB" evidence="18">
    <location>
        <begin position="710"/>
        <end position="803"/>
    </location>
</feature>
<dbReference type="PROSITE" id="PS51447">
    <property type="entry name" value="FDX_ACB"/>
    <property type="match status" value="1"/>
</dbReference>
<keyword evidence="5 16" id="KW-0820">tRNA-binding</keyword>
<evidence type="ECO:0000256" key="15">
    <source>
        <dbReference type="HAMAP-Rule" id="MF_00283"/>
    </source>
</evidence>
<evidence type="ECO:0000256" key="8">
    <source>
        <dbReference type="ARBA" id="ARBA00022741"/>
    </source>
</evidence>
<keyword evidence="12 15" id="KW-0648">Protein biosynthesis</keyword>
<keyword evidence="11 16" id="KW-0694">RNA-binding</keyword>
<evidence type="ECO:0000256" key="3">
    <source>
        <dbReference type="ARBA" id="ARBA00011209"/>
    </source>
</evidence>
<dbReference type="Gene3D" id="2.40.50.140">
    <property type="entry name" value="Nucleic acid-binding proteins"/>
    <property type="match status" value="1"/>
</dbReference>
<evidence type="ECO:0000256" key="14">
    <source>
        <dbReference type="ARBA" id="ARBA00049255"/>
    </source>
</evidence>
<dbReference type="Proteomes" id="UP001597112">
    <property type="component" value="Unassembled WGS sequence"/>
</dbReference>
<dbReference type="SUPFAM" id="SSF46955">
    <property type="entry name" value="Putative DNA-binding domain"/>
    <property type="match status" value="1"/>
</dbReference>
<dbReference type="PANTHER" id="PTHR10947:SF0">
    <property type="entry name" value="PHENYLALANINE--TRNA LIGASE BETA SUBUNIT"/>
    <property type="match status" value="1"/>
</dbReference>
<evidence type="ECO:0000256" key="10">
    <source>
        <dbReference type="ARBA" id="ARBA00022842"/>
    </source>
</evidence>
<keyword evidence="6 15" id="KW-0436">Ligase</keyword>
<feature type="binding site" evidence="15">
    <location>
        <position position="473"/>
    </location>
    <ligand>
        <name>Mg(2+)</name>
        <dbReference type="ChEBI" id="CHEBI:18420"/>
        <note>shared with alpha subunit</note>
    </ligand>
</feature>
<keyword evidence="10 15" id="KW-0460">Magnesium</keyword>
<dbReference type="InterPro" id="IPR005121">
    <property type="entry name" value="Fdx_antiC-bd"/>
</dbReference>
<comment type="caution">
    <text evidence="20">The sequence shown here is derived from an EMBL/GenBank/DDBJ whole genome shotgun (WGS) entry which is preliminary data.</text>
</comment>
<dbReference type="NCBIfam" id="TIGR00472">
    <property type="entry name" value="pheT_bact"/>
    <property type="match status" value="1"/>
</dbReference>
<dbReference type="Gene3D" id="3.50.40.10">
    <property type="entry name" value="Phenylalanyl-trna Synthetase, Chain B, domain 3"/>
    <property type="match status" value="1"/>
</dbReference>
<dbReference type="InterPro" id="IPR005146">
    <property type="entry name" value="B3/B4_tRNA-bd"/>
</dbReference>
<dbReference type="SUPFAM" id="SSF54991">
    <property type="entry name" value="Anticodon-binding domain of PheRS"/>
    <property type="match status" value="1"/>
</dbReference>
<evidence type="ECO:0000256" key="6">
    <source>
        <dbReference type="ARBA" id="ARBA00022598"/>
    </source>
</evidence>
<dbReference type="NCBIfam" id="NF045760">
    <property type="entry name" value="YtpR"/>
    <property type="match status" value="1"/>
</dbReference>
<dbReference type="PROSITE" id="PS51483">
    <property type="entry name" value="B5"/>
    <property type="match status" value="1"/>
</dbReference>
<reference evidence="21" key="1">
    <citation type="journal article" date="2019" name="Int. J. Syst. Evol. Microbiol.">
        <title>The Global Catalogue of Microorganisms (GCM) 10K type strain sequencing project: providing services to taxonomists for standard genome sequencing and annotation.</title>
        <authorList>
            <consortium name="The Broad Institute Genomics Platform"/>
            <consortium name="The Broad Institute Genome Sequencing Center for Infectious Disease"/>
            <person name="Wu L."/>
            <person name="Ma J."/>
        </authorList>
    </citation>
    <scope>NUCLEOTIDE SEQUENCE [LARGE SCALE GENOMIC DNA]</scope>
    <source>
        <strain evidence="21">CCUG 58938</strain>
    </source>
</reference>
<keyword evidence="4 15" id="KW-0963">Cytoplasm</keyword>
<feature type="binding site" evidence="15">
    <location>
        <position position="463"/>
    </location>
    <ligand>
        <name>Mg(2+)</name>
        <dbReference type="ChEBI" id="CHEBI:18420"/>
        <note>shared with alpha subunit</note>
    </ligand>
</feature>
<evidence type="ECO:0000256" key="4">
    <source>
        <dbReference type="ARBA" id="ARBA00022490"/>
    </source>
</evidence>
<dbReference type="CDD" id="cd02796">
    <property type="entry name" value="tRNA_bind_bactPheRS"/>
    <property type="match status" value="1"/>
</dbReference>
<evidence type="ECO:0000256" key="9">
    <source>
        <dbReference type="ARBA" id="ARBA00022840"/>
    </source>
</evidence>
<dbReference type="InterPro" id="IPR012340">
    <property type="entry name" value="NA-bd_OB-fold"/>
</dbReference>
<dbReference type="EMBL" id="JBHTKA010000008">
    <property type="protein sequence ID" value="MFD1001797.1"/>
    <property type="molecule type" value="Genomic_DNA"/>
</dbReference>
<keyword evidence="8 15" id="KW-0547">Nucleotide-binding</keyword>
<comment type="subunit">
    <text evidence="3 15">Tetramer of two alpha and two beta subunits.</text>
</comment>
<dbReference type="SMART" id="SM00874">
    <property type="entry name" value="B5"/>
    <property type="match status" value="1"/>
</dbReference>
<dbReference type="InterPro" id="IPR009061">
    <property type="entry name" value="DNA-bd_dom_put_sf"/>
</dbReference>
<feature type="binding site" evidence="15">
    <location>
        <position position="469"/>
    </location>
    <ligand>
        <name>Mg(2+)</name>
        <dbReference type="ChEBI" id="CHEBI:18420"/>
        <note>shared with alpha subunit</note>
    </ligand>
</feature>
<evidence type="ECO:0000259" key="19">
    <source>
        <dbReference type="PROSITE" id="PS51483"/>
    </source>
</evidence>
<comment type="subcellular location">
    <subcellularLocation>
        <location evidence="1 15">Cytoplasm</location>
    </subcellularLocation>
</comment>
<dbReference type="Gene3D" id="3.30.70.380">
    <property type="entry name" value="Ferrodoxin-fold anticodon-binding domain"/>
    <property type="match status" value="1"/>
</dbReference>
<dbReference type="Pfam" id="PF03484">
    <property type="entry name" value="B5"/>
    <property type="match status" value="1"/>
</dbReference>
<dbReference type="Gene3D" id="3.30.930.10">
    <property type="entry name" value="Bira Bifunctional Protein, Domain 2"/>
    <property type="match status" value="1"/>
</dbReference>
<proteinExistence type="inferred from homology"/>
<evidence type="ECO:0000256" key="16">
    <source>
        <dbReference type="PROSITE-ProRule" id="PRU00209"/>
    </source>
</evidence>
<dbReference type="HAMAP" id="MF_00283">
    <property type="entry name" value="Phe_tRNA_synth_beta1"/>
    <property type="match status" value="1"/>
</dbReference>
<name>A0ABW3K6P6_9BACT</name>
<dbReference type="Pfam" id="PF17759">
    <property type="entry name" value="tRNA_synthFbeta"/>
    <property type="match status" value="1"/>
</dbReference>
<evidence type="ECO:0000256" key="5">
    <source>
        <dbReference type="ARBA" id="ARBA00022555"/>
    </source>
</evidence>
<evidence type="ECO:0000259" key="17">
    <source>
        <dbReference type="PROSITE" id="PS50886"/>
    </source>
</evidence>
<dbReference type="PANTHER" id="PTHR10947">
    <property type="entry name" value="PHENYLALANYL-TRNA SYNTHETASE BETA CHAIN AND LEUCINE-RICH REPEAT-CONTAINING PROTEIN 47"/>
    <property type="match status" value="1"/>
</dbReference>
<sequence length="804" mass="89630">MTISYNWLKEYIDIPESAEDIGKVLTSTGLEVEKVEEHETVKGGLKGLVIGTVITCAKHPNADKLSVTTVNVGGDKILPIVCGAPNVAAGQRVVVAVPGTTVYPSKGEPFTIKNTKIRGEQSEGMICAEDEVGLGESHAGIMVLNTDVPNGTPAAQYFNIQSDYILEIGLTPNRADAASHIGVVRDIKASKNRAIKLPSVDSFKVDNKNLVIPVEVENKEACPRYSGLTISGIKVTESPDWLKNRLLSIGLTPINNIVDITNYICHEFGQPMHAFDADQITGGKVIVKTLPAGSKFTTLDNKERTLLANDLMICNAQEGMCIAGVFGGTKSGITENTKNIFLESAYFSADYIRKTSLHHQLKTDASFRFERGTDPNITVYALKRAALLVKELAGGQISSDIIDIYPTPVENRVFEVKDKNIHRLIGKAIPRDEMFGILERLDIKITGKTDDTFTVSVPPYRVDVLQEADITEEILRIYGFNNIELSDTASTDYLAEFPVKSIDKYKRSVGEMLVGNGFYEIWTNSLTNQSYQEKNKLTFKGEAVEILNKLSEEQGILRQTLLFTGLEVCAYNINRKQKDLKLYEFGKIYYKEAGKYNEEERLVLFMTGNVETENWRHKTQSVTYYDLAQQVQHVLQKSGVTNVKQETIKDQLLEYGSKLLRGNEEIGKLGKVKPALLKDFGVKQEIFYAELNTSLLFQAANPKLVIKEVAKFPEVRRDLSLVLDKQVNFNEISNVVLNTEKRLIKNIIAFDVYEGENIPQGKKAYALGFTLLDETKTLTDDEIDKTMNRLMKAFEDKLGAVIRK</sequence>
<dbReference type="SMART" id="SM00896">
    <property type="entry name" value="FDX-ACB"/>
    <property type="match status" value="1"/>
</dbReference>
<dbReference type="Pfam" id="PF03147">
    <property type="entry name" value="FDX-ACB"/>
    <property type="match status" value="1"/>
</dbReference>
<accession>A0ABW3K6P6</accession>
<evidence type="ECO:0000313" key="21">
    <source>
        <dbReference type="Proteomes" id="UP001597112"/>
    </source>
</evidence>
<dbReference type="SMART" id="SM00873">
    <property type="entry name" value="B3_4"/>
    <property type="match status" value="1"/>
</dbReference>
<keyword evidence="21" id="KW-1185">Reference proteome</keyword>
<dbReference type="GO" id="GO:0004826">
    <property type="term" value="F:phenylalanine-tRNA ligase activity"/>
    <property type="evidence" value="ECO:0007669"/>
    <property type="project" value="UniProtKB-EC"/>
</dbReference>
<feature type="domain" description="TRNA-binding" evidence="17">
    <location>
        <begin position="42"/>
        <end position="155"/>
    </location>
</feature>
<keyword evidence="7 15" id="KW-0479">Metal-binding</keyword>
<dbReference type="InterPro" id="IPR002547">
    <property type="entry name" value="tRNA-bd_dom"/>
</dbReference>
<dbReference type="SUPFAM" id="SSF56037">
    <property type="entry name" value="PheT/TilS domain"/>
    <property type="match status" value="1"/>
</dbReference>
<dbReference type="CDD" id="cd00769">
    <property type="entry name" value="PheRS_beta_core"/>
    <property type="match status" value="1"/>
</dbReference>
<evidence type="ECO:0000256" key="2">
    <source>
        <dbReference type="ARBA" id="ARBA00008653"/>
    </source>
</evidence>
<comment type="cofactor">
    <cofactor evidence="15">
        <name>Mg(2+)</name>
        <dbReference type="ChEBI" id="CHEBI:18420"/>
    </cofactor>
    <text evidence="15">Binds 2 magnesium ions per tetramer.</text>
</comment>
<comment type="similarity">
    <text evidence="2 15">Belongs to the phenylalanyl-tRNA synthetase beta subunit family. Type 1 subfamily.</text>
</comment>
<dbReference type="InterPro" id="IPR041616">
    <property type="entry name" value="PheRS_beta_core"/>
</dbReference>
<keyword evidence="13 15" id="KW-0030">Aminoacyl-tRNA synthetase</keyword>
<dbReference type="InterPro" id="IPR020825">
    <property type="entry name" value="Phe-tRNA_synthase-like_B3/B4"/>
</dbReference>
<dbReference type="SUPFAM" id="SSF55681">
    <property type="entry name" value="Class II aaRS and biotin synthetases"/>
    <property type="match status" value="1"/>
</dbReference>
<evidence type="ECO:0000256" key="13">
    <source>
        <dbReference type="ARBA" id="ARBA00023146"/>
    </source>
</evidence>
<dbReference type="InterPro" id="IPR033714">
    <property type="entry name" value="tRNA_bind_bactPheRS"/>
</dbReference>
<dbReference type="InterPro" id="IPR005147">
    <property type="entry name" value="tRNA_synthase_B5-dom"/>
</dbReference>
<dbReference type="InterPro" id="IPR045864">
    <property type="entry name" value="aa-tRNA-synth_II/BPL/LPL"/>
</dbReference>
<feature type="domain" description="B5" evidence="19">
    <location>
        <begin position="409"/>
        <end position="485"/>
    </location>
</feature>
<dbReference type="Pfam" id="PF03483">
    <property type="entry name" value="B3_4"/>
    <property type="match status" value="1"/>
</dbReference>
<dbReference type="InterPro" id="IPR036690">
    <property type="entry name" value="Fdx_antiC-bd_sf"/>
</dbReference>
<dbReference type="EC" id="6.1.1.20" evidence="15"/>
<dbReference type="InterPro" id="IPR045060">
    <property type="entry name" value="Phe-tRNA-ligase_IIc_bsu"/>
</dbReference>